<comment type="caution">
    <text evidence="1">The sequence shown here is derived from an EMBL/GenBank/DDBJ whole genome shotgun (WGS) entry which is preliminary data.</text>
</comment>
<dbReference type="EMBL" id="BPLR01020622">
    <property type="protein sequence ID" value="GIX80770.1"/>
    <property type="molecule type" value="Genomic_DNA"/>
</dbReference>
<evidence type="ECO:0000313" key="2">
    <source>
        <dbReference type="Proteomes" id="UP001054945"/>
    </source>
</evidence>
<protein>
    <submittedName>
        <fullName evidence="1">Uncharacterized protein</fullName>
    </submittedName>
</protein>
<name>A0AAV4N7I4_CAEEX</name>
<proteinExistence type="predicted"/>
<keyword evidence="2" id="KW-1185">Reference proteome</keyword>
<dbReference type="AlphaFoldDB" id="A0AAV4N7I4"/>
<sequence>MLVNPISKSNMPALYTLSDRPFHIPNLPHDLADCVIIIPSPPFCVWRPMTIKKIERLDRWQEGTMTDSHRYNHHHRVGRCSSYCQNGLSGARMKFMVIHCGQNISLERISEMEIPLNQNQCRRT</sequence>
<organism evidence="1 2">
    <name type="scientific">Caerostris extrusa</name>
    <name type="common">Bark spider</name>
    <name type="synonym">Caerostris bankana</name>
    <dbReference type="NCBI Taxonomy" id="172846"/>
    <lineage>
        <taxon>Eukaryota</taxon>
        <taxon>Metazoa</taxon>
        <taxon>Ecdysozoa</taxon>
        <taxon>Arthropoda</taxon>
        <taxon>Chelicerata</taxon>
        <taxon>Arachnida</taxon>
        <taxon>Araneae</taxon>
        <taxon>Araneomorphae</taxon>
        <taxon>Entelegynae</taxon>
        <taxon>Araneoidea</taxon>
        <taxon>Araneidae</taxon>
        <taxon>Caerostris</taxon>
    </lineage>
</organism>
<accession>A0AAV4N7I4</accession>
<reference evidence="1 2" key="1">
    <citation type="submission" date="2021-06" db="EMBL/GenBank/DDBJ databases">
        <title>Caerostris extrusa draft genome.</title>
        <authorList>
            <person name="Kono N."/>
            <person name="Arakawa K."/>
        </authorList>
    </citation>
    <scope>NUCLEOTIDE SEQUENCE [LARGE SCALE GENOMIC DNA]</scope>
</reference>
<evidence type="ECO:0000313" key="1">
    <source>
        <dbReference type="EMBL" id="GIX80770.1"/>
    </source>
</evidence>
<dbReference type="Proteomes" id="UP001054945">
    <property type="component" value="Unassembled WGS sequence"/>
</dbReference>
<gene>
    <name evidence="1" type="ORF">CEXT_748501</name>
</gene>